<proteinExistence type="predicted"/>
<dbReference type="InterPro" id="IPR041614">
    <property type="entry name" value="DprA_WH"/>
</dbReference>
<sequence>ELNLPLPTPGVGYSVTGKTPEENLILEFLKEEALDIDKIIEKTKLSAAQVASTLAILEIKGKVRNLGGNIYAISRR</sequence>
<reference evidence="3" key="1">
    <citation type="submission" date="2017-09" db="EMBL/GenBank/DDBJ databases">
        <title>Depth-based differentiation of microbial function through sediment-hosted aquifers and enrichment of novel symbionts in the deep terrestrial subsurface.</title>
        <authorList>
            <person name="Probst A.J."/>
            <person name="Ladd B."/>
            <person name="Jarett J.K."/>
            <person name="Geller-Mcgrath D.E."/>
            <person name="Sieber C.M.K."/>
            <person name="Emerson J.B."/>
            <person name="Anantharaman K."/>
            <person name="Thomas B.C."/>
            <person name="Malmstrom R."/>
            <person name="Stieglmeier M."/>
            <person name="Klingl A."/>
            <person name="Woyke T."/>
            <person name="Ryan C.M."/>
            <person name="Banfield J.F."/>
        </authorList>
    </citation>
    <scope>NUCLEOTIDE SEQUENCE [LARGE SCALE GENOMIC DNA]</scope>
</reference>
<dbReference type="Gene3D" id="1.10.10.10">
    <property type="entry name" value="Winged helix-like DNA-binding domain superfamily/Winged helix DNA-binding domain"/>
    <property type="match status" value="1"/>
</dbReference>
<evidence type="ECO:0000313" key="2">
    <source>
        <dbReference type="EMBL" id="PIW91602.1"/>
    </source>
</evidence>
<dbReference type="InterPro" id="IPR036388">
    <property type="entry name" value="WH-like_DNA-bd_sf"/>
</dbReference>
<name>A0A2H9N3A0_9BACT</name>
<evidence type="ECO:0000313" key="3">
    <source>
        <dbReference type="Proteomes" id="UP000236840"/>
    </source>
</evidence>
<dbReference type="Proteomes" id="UP000236840">
    <property type="component" value="Unassembled WGS sequence"/>
</dbReference>
<comment type="caution">
    <text evidence="2">The sequence shown here is derived from an EMBL/GenBank/DDBJ whole genome shotgun (WGS) entry which is preliminary data.</text>
</comment>
<feature type="domain" description="DprA winged helix" evidence="1">
    <location>
        <begin position="18"/>
        <end position="69"/>
    </location>
</feature>
<organism evidence="2 3">
    <name type="scientific">Candidatus Nealsonbacteria bacterium CG_4_8_14_3_um_filter_37_36</name>
    <dbReference type="NCBI Taxonomy" id="1974688"/>
    <lineage>
        <taxon>Bacteria</taxon>
        <taxon>Candidatus Nealsoniibacteriota</taxon>
    </lineage>
</organism>
<evidence type="ECO:0000259" key="1">
    <source>
        <dbReference type="Pfam" id="PF17782"/>
    </source>
</evidence>
<accession>A0A2H9N3A0</accession>
<gene>
    <name evidence="2" type="ORF">COZ90_00200</name>
</gene>
<feature type="non-terminal residue" evidence="2">
    <location>
        <position position="1"/>
    </location>
</feature>
<protein>
    <recommendedName>
        <fullName evidence="1">DprA winged helix domain-containing protein</fullName>
    </recommendedName>
</protein>
<dbReference type="EMBL" id="PFHJ01000006">
    <property type="protein sequence ID" value="PIW91602.1"/>
    <property type="molecule type" value="Genomic_DNA"/>
</dbReference>
<dbReference type="AlphaFoldDB" id="A0A2H9N3A0"/>
<dbReference type="Pfam" id="PF17782">
    <property type="entry name" value="WHD_DprA"/>
    <property type="match status" value="1"/>
</dbReference>